<organism evidence="3 4">
    <name type="scientific">Salmonella diarizonae</name>
    <dbReference type="NCBI Taxonomy" id="59204"/>
    <lineage>
        <taxon>Bacteria</taxon>
        <taxon>Pseudomonadati</taxon>
        <taxon>Pseudomonadota</taxon>
        <taxon>Gammaproteobacteria</taxon>
        <taxon>Enterobacterales</taxon>
        <taxon>Enterobacteriaceae</taxon>
        <taxon>Salmonella</taxon>
    </lineage>
</organism>
<protein>
    <recommendedName>
        <fullName evidence="2">Lambda-like tail fibre protein N-terminal domain-containing protein</fullName>
    </recommendedName>
</protein>
<dbReference type="InterPro" id="IPR013609">
    <property type="entry name" value="Stf-like_N"/>
</dbReference>
<dbReference type="Pfam" id="PF08400">
    <property type="entry name" value="phage_tail_N"/>
    <property type="match status" value="1"/>
</dbReference>
<dbReference type="Gene3D" id="2.60.40.1120">
    <property type="entry name" value="Carboxypeptidase-like, regulatory domain"/>
    <property type="match status" value="1"/>
</dbReference>
<sequence length="489" mass="52492">MYWITLSAGLHHPLRRPPVTVIKGTITDATGQPLAGATITFTALENTAGMLRSVATYITTVRGEYEFTVTPGVYSVSLAQNGTNGYALGAVHIYDDSPDGTLNSFLNAKNTDTRPEALKQFEALAQQTQDNASKAAQVLEDAINALIKGEKGDMGEQGPQGIPGPAGPAGPAGTVTPSKLITPTADVSRYFAQTDKTPGNQDWKVTEGAAIFSPWTFYPTRTSEKWEIQHPMPGPESLFSNTATLTFKFIANTATAADAEGKDIMEVRLVIPDNAVPPGISIPQATPDKPYLVMGFILRCVTGIVTMYPLDTDITSTAGKQVSAYSPGYSGDFRVDIDRGRLYINSGSGYLGRMTLSRTGVNTPVNTLCIRSGVNPIKEVGFDYLESFILREKLHYTLTPEDANATVYAPWQCLSDNDTRLIIPDTPFPEGFCVNLVSDGLSSVSISSEGDVTISEPAWGSVITRTVAVSGGKKQLIQIGKNGKTWLLY</sequence>
<gene>
    <name evidence="3" type="ORF">DLB95_26820</name>
</gene>
<reference evidence="3 4" key="1">
    <citation type="submission" date="2018-05" db="EMBL/GenBank/DDBJ databases">
        <authorList>
            <person name="Ashton P.M."/>
            <person name="Dallman T."/>
            <person name="Nair S."/>
            <person name="De Pinna E."/>
            <person name="Peters T."/>
            <person name="Grant K."/>
        </authorList>
    </citation>
    <scope>NUCLEOTIDE SEQUENCE [LARGE SCALE GENOMIC DNA]</scope>
    <source>
        <strain evidence="3 4">474878</strain>
    </source>
</reference>
<evidence type="ECO:0000313" key="3">
    <source>
        <dbReference type="EMBL" id="ECJ4380719.1"/>
    </source>
</evidence>
<dbReference type="InterPro" id="IPR008969">
    <property type="entry name" value="CarboxyPept-like_regulatory"/>
</dbReference>
<feature type="domain" description="Lambda-like tail fibre protein N-terminal" evidence="2">
    <location>
        <begin position="21"/>
        <end position="142"/>
    </location>
</feature>
<accession>A0A5Y3WBD9</accession>
<dbReference type="AlphaFoldDB" id="A0A5Y3WBD9"/>
<dbReference type="Proteomes" id="UP000839781">
    <property type="component" value="Unassembled WGS sequence"/>
</dbReference>
<comment type="caution">
    <text evidence="3">The sequence shown here is derived from an EMBL/GenBank/DDBJ whole genome shotgun (WGS) entry which is preliminary data.</text>
</comment>
<dbReference type="SUPFAM" id="SSF49464">
    <property type="entry name" value="Carboxypeptidase regulatory domain-like"/>
    <property type="match status" value="1"/>
</dbReference>
<evidence type="ECO:0000259" key="2">
    <source>
        <dbReference type="Pfam" id="PF08400"/>
    </source>
</evidence>
<name>A0A5Y3WBD9_SALDZ</name>
<evidence type="ECO:0000256" key="1">
    <source>
        <dbReference type="SAM" id="MobiDB-lite"/>
    </source>
</evidence>
<dbReference type="EMBL" id="AAIYJF010000040">
    <property type="protein sequence ID" value="ECJ4380719.1"/>
    <property type="molecule type" value="Genomic_DNA"/>
</dbReference>
<feature type="region of interest" description="Disordered" evidence="1">
    <location>
        <begin position="152"/>
        <end position="173"/>
    </location>
</feature>
<proteinExistence type="predicted"/>
<dbReference type="Gene3D" id="1.20.5.320">
    <property type="entry name" value="6-Phosphogluconate Dehydrogenase, domain 3"/>
    <property type="match status" value="1"/>
</dbReference>
<evidence type="ECO:0000313" key="4">
    <source>
        <dbReference type="Proteomes" id="UP000839781"/>
    </source>
</evidence>